<organism evidence="1 2">
    <name type="scientific">Sulfuricurvum kujiense (strain ATCC BAA-921 / DSM 16994 / JCM 11577 / YK-1)</name>
    <dbReference type="NCBI Taxonomy" id="709032"/>
    <lineage>
        <taxon>Bacteria</taxon>
        <taxon>Pseudomonadati</taxon>
        <taxon>Campylobacterota</taxon>
        <taxon>Epsilonproteobacteria</taxon>
        <taxon>Campylobacterales</taxon>
        <taxon>Sulfurimonadaceae</taxon>
        <taxon>Sulfuricurvum</taxon>
    </lineage>
</organism>
<protein>
    <submittedName>
        <fullName evidence="1">Uncharacterized protein</fullName>
    </submittedName>
</protein>
<dbReference type="AlphaFoldDB" id="E4TZV3"/>
<dbReference type="KEGG" id="sku:Sulku_1548"/>
<keyword evidence="2" id="KW-1185">Reference proteome</keyword>
<evidence type="ECO:0000313" key="1">
    <source>
        <dbReference type="EMBL" id="ADR34210.1"/>
    </source>
</evidence>
<dbReference type="HOGENOM" id="CLU_1419334_0_0_7"/>
<gene>
    <name evidence="1" type="ordered locus">Sulku_1548</name>
</gene>
<evidence type="ECO:0000313" key="2">
    <source>
        <dbReference type="Proteomes" id="UP000008721"/>
    </source>
</evidence>
<dbReference type="STRING" id="709032.Sulku_1548"/>
<name>E4TZV3_SULKY</name>
<dbReference type="RefSeq" id="WP_013460407.1">
    <property type="nucleotide sequence ID" value="NC_014762.1"/>
</dbReference>
<dbReference type="EMBL" id="CP002355">
    <property type="protein sequence ID" value="ADR34210.1"/>
    <property type="molecule type" value="Genomic_DNA"/>
</dbReference>
<proteinExistence type="predicted"/>
<dbReference type="eggNOG" id="ENOG502ZPP4">
    <property type="taxonomic scope" value="Bacteria"/>
</dbReference>
<dbReference type="OrthoDB" id="9553456at2"/>
<accession>E4TZV3</accession>
<dbReference type="Proteomes" id="UP000008721">
    <property type="component" value="Chromosome"/>
</dbReference>
<sequence>MTNSELDNFLKLFYKLKEDSINARYGFDDEWDIFIKKILPLSPKSYGTKIQNRIMEKNNLLSVKANENLGDFKKDNKYFEIKTSLLTITNKIANIAGIRSKQNVDGYYVFIIDAIKYESITTYSFKLSKDNMEKELKILKAIPLNGTKEANIENNNSALRFGLPLESEHFNRWVEYYMFTTEDDIVKTL</sequence>
<reference evidence="1 2" key="1">
    <citation type="journal article" date="2012" name="Stand. Genomic Sci.">
        <title>Complete genome sequence of the sulfur compounds oxidizing chemolithoautotroph Sulfuricurvum kujiense type strain (YK-1(T)).</title>
        <authorList>
            <person name="Han C."/>
            <person name="Kotsyurbenko O."/>
            <person name="Chertkov O."/>
            <person name="Held B."/>
            <person name="Lapidus A."/>
            <person name="Nolan M."/>
            <person name="Lucas S."/>
            <person name="Hammon N."/>
            <person name="Deshpande S."/>
            <person name="Cheng J.F."/>
            <person name="Tapia R."/>
            <person name="Goodwin L.A."/>
            <person name="Pitluck S."/>
            <person name="Liolios K."/>
            <person name="Pagani I."/>
            <person name="Ivanova N."/>
            <person name="Mavromatis K."/>
            <person name="Mikhailova N."/>
            <person name="Pati A."/>
            <person name="Chen A."/>
            <person name="Palaniappan K."/>
            <person name="Land M."/>
            <person name="Hauser L."/>
            <person name="Chang Y.J."/>
            <person name="Jeffries C.D."/>
            <person name="Brambilla E.M."/>
            <person name="Rohde M."/>
            <person name="Spring S."/>
            <person name="Sikorski J."/>
            <person name="Goker M."/>
            <person name="Woyke T."/>
            <person name="Bristow J."/>
            <person name="Eisen J.A."/>
            <person name="Markowitz V."/>
            <person name="Hugenholtz P."/>
            <person name="Kyrpides N.C."/>
            <person name="Klenk H.P."/>
            <person name="Detter J.C."/>
        </authorList>
    </citation>
    <scope>NUCLEOTIDE SEQUENCE [LARGE SCALE GENOMIC DNA]</scope>
    <source>
        <strain evidence="2">ATCC BAA-921 / DSM 16994 / JCM 11577 / YK-1</strain>
    </source>
</reference>